<evidence type="ECO:0000256" key="2">
    <source>
        <dbReference type="SAM" id="MobiDB-lite"/>
    </source>
</evidence>
<keyword evidence="6" id="KW-1185">Reference proteome</keyword>
<accession>A0A2S7U5D1</accession>
<dbReference type="InterPro" id="IPR036779">
    <property type="entry name" value="LysM_dom_sf"/>
</dbReference>
<dbReference type="CDD" id="cd00118">
    <property type="entry name" value="LysM"/>
    <property type="match status" value="2"/>
</dbReference>
<evidence type="ECO:0000256" key="3">
    <source>
        <dbReference type="SAM" id="SignalP"/>
    </source>
</evidence>
<organism evidence="5 6">
    <name type="scientific">Rubritalea profundi</name>
    <dbReference type="NCBI Taxonomy" id="1658618"/>
    <lineage>
        <taxon>Bacteria</taxon>
        <taxon>Pseudomonadati</taxon>
        <taxon>Verrucomicrobiota</taxon>
        <taxon>Verrucomicrobiia</taxon>
        <taxon>Verrucomicrobiales</taxon>
        <taxon>Rubritaleaceae</taxon>
        <taxon>Rubritalea</taxon>
    </lineage>
</organism>
<feature type="domain" description="LysM" evidence="4">
    <location>
        <begin position="74"/>
        <end position="118"/>
    </location>
</feature>
<dbReference type="RefSeq" id="WP_105044033.1">
    <property type="nucleotide sequence ID" value="NZ_MQWA01000001.1"/>
</dbReference>
<dbReference type="EMBL" id="MQWA01000001">
    <property type="protein sequence ID" value="PQJ29532.1"/>
    <property type="molecule type" value="Genomic_DNA"/>
</dbReference>
<feature type="coiled-coil region" evidence="1">
    <location>
        <begin position="25"/>
        <end position="59"/>
    </location>
</feature>
<gene>
    <name evidence="5" type="ORF">BSZ32_14210</name>
</gene>
<keyword evidence="1" id="KW-0175">Coiled coil</keyword>
<evidence type="ECO:0000259" key="4">
    <source>
        <dbReference type="PROSITE" id="PS51782"/>
    </source>
</evidence>
<dbReference type="PROSITE" id="PS51782">
    <property type="entry name" value="LYSM"/>
    <property type="match status" value="2"/>
</dbReference>
<evidence type="ECO:0000313" key="5">
    <source>
        <dbReference type="EMBL" id="PQJ29532.1"/>
    </source>
</evidence>
<dbReference type="SMART" id="SM00257">
    <property type="entry name" value="LysM"/>
    <property type="match status" value="3"/>
</dbReference>
<proteinExistence type="predicted"/>
<dbReference type="Proteomes" id="UP000239907">
    <property type="component" value="Unassembled WGS sequence"/>
</dbReference>
<comment type="caution">
    <text evidence="5">The sequence shown here is derived from an EMBL/GenBank/DDBJ whole genome shotgun (WGS) entry which is preliminary data.</text>
</comment>
<evidence type="ECO:0000256" key="1">
    <source>
        <dbReference type="SAM" id="Coils"/>
    </source>
</evidence>
<feature type="compositionally biased region" description="Low complexity" evidence="2">
    <location>
        <begin position="214"/>
        <end position="230"/>
    </location>
</feature>
<feature type="signal peptide" evidence="3">
    <location>
        <begin position="1"/>
        <end position="21"/>
    </location>
</feature>
<evidence type="ECO:0000313" key="6">
    <source>
        <dbReference type="Proteomes" id="UP000239907"/>
    </source>
</evidence>
<keyword evidence="3" id="KW-0732">Signal</keyword>
<reference evidence="5 6" key="1">
    <citation type="submission" date="2016-12" db="EMBL/GenBank/DDBJ databases">
        <title>Study of bacterial adaptation to deep sea.</title>
        <authorList>
            <person name="Song J."/>
            <person name="Yoshizawa S."/>
            <person name="Kogure K."/>
        </authorList>
    </citation>
    <scope>NUCLEOTIDE SEQUENCE [LARGE SCALE GENOMIC DNA]</scope>
    <source>
        <strain evidence="5 6">SAORIC-165</strain>
    </source>
</reference>
<dbReference type="AlphaFoldDB" id="A0A2S7U5D1"/>
<name>A0A2S7U5D1_9BACT</name>
<sequence length="314" mass="33330">MKQFALVTAAVVGSLSQMAPAASETDTLRNRCATQDRQITELEKEIDSLHALLAKNNASPQRLAFAAPAPTNTINYKVAKGDSLSKIARKHGVALNTLMAANNGINPNKLRIGQTVHVPSSATVTKKAPAKATPIAKAEILPAPIPAATHAEVPKAIVNTKDYVVQKGDTLYGIARKNNTSVANILEQNQGLDPRKLRPGQSIAIATAQSSSVTKKTPTVAKQAAKPVPAVEKETPEKKVAKSAPAKQSTQQVKHAPKQSKVRTVSVTRQMTFGEFASTYGATVEQINVMNGLKLTKSTVLAQGSELYIPGNQH</sequence>
<dbReference type="PANTHER" id="PTHR33734">
    <property type="entry name" value="LYSM DOMAIN-CONTAINING GPI-ANCHORED PROTEIN 2"/>
    <property type="match status" value="1"/>
</dbReference>
<feature type="domain" description="LysM" evidence="4">
    <location>
        <begin position="161"/>
        <end position="205"/>
    </location>
</feature>
<dbReference type="GO" id="GO:0008932">
    <property type="term" value="F:lytic endotransglycosylase activity"/>
    <property type="evidence" value="ECO:0007669"/>
    <property type="project" value="TreeGrafter"/>
</dbReference>
<feature type="chain" id="PRO_5015784582" description="LysM domain-containing protein" evidence="3">
    <location>
        <begin position="22"/>
        <end position="314"/>
    </location>
</feature>
<dbReference type="Pfam" id="PF01476">
    <property type="entry name" value="LysM"/>
    <property type="match status" value="2"/>
</dbReference>
<dbReference type="SUPFAM" id="SSF54106">
    <property type="entry name" value="LysM domain"/>
    <property type="match status" value="2"/>
</dbReference>
<feature type="region of interest" description="Disordered" evidence="2">
    <location>
        <begin position="214"/>
        <end position="263"/>
    </location>
</feature>
<dbReference type="PANTHER" id="PTHR33734:SF22">
    <property type="entry name" value="MEMBRANE-BOUND LYTIC MUREIN TRANSGLYCOSYLASE D"/>
    <property type="match status" value="1"/>
</dbReference>
<dbReference type="Gene3D" id="3.10.350.10">
    <property type="entry name" value="LysM domain"/>
    <property type="match status" value="2"/>
</dbReference>
<dbReference type="InterPro" id="IPR018392">
    <property type="entry name" value="LysM"/>
</dbReference>
<feature type="compositionally biased region" description="Basic and acidic residues" evidence="2">
    <location>
        <begin position="231"/>
        <end position="240"/>
    </location>
</feature>
<protein>
    <recommendedName>
        <fullName evidence="4">LysM domain-containing protein</fullName>
    </recommendedName>
</protein>
<dbReference type="OrthoDB" id="9779340at2"/>